<feature type="compositionally biased region" description="Polar residues" evidence="1">
    <location>
        <begin position="156"/>
        <end position="167"/>
    </location>
</feature>
<reference evidence="3 4" key="1">
    <citation type="submission" date="2020-08" db="EMBL/GenBank/DDBJ databases">
        <title>Genomic Encyclopedia of Type Strains, Phase IV (KMG-IV): sequencing the most valuable type-strain genomes for metagenomic binning, comparative biology and taxonomic classification.</title>
        <authorList>
            <person name="Goeker M."/>
        </authorList>
    </citation>
    <scope>NUCLEOTIDE SEQUENCE [LARGE SCALE GENOMIC DNA]</scope>
    <source>
        <strain evidence="3 4">DSM 103336</strain>
    </source>
</reference>
<name>A0A7W9BVN4_9SPHN</name>
<feature type="domain" description="DUF5681" evidence="2">
    <location>
        <begin position="19"/>
        <end position="100"/>
    </location>
</feature>
<comment type="caution">
    <text evidence="3">The sequence shown here is derived from an EMBL/GenBank/DDBJ whole genome shotgun (WGS) entry which is preliminary data.</text>
</comment>
<dbReference type="AlphaFoldDB" id="A0A7W9BVN4"/>
<dbReference type="Proteomes" id="UP000546701">
    <property type="component" value="Unassembled WGS sequence"/>
</dbReference>
<gene>
    <name evidence="3" type="ORF">FHS99_003443</name>
</gene>
<accession>A0A7W9BVN4</accession>
<dbReference type="OrthoDB" id="2086138at2"/>
<feature type="region of interest" description="Disordered" evidence="1">
    <location>
        <begin position="1"/>
        <end position="42"/>
    </location>
</feature>
<protein>
    <recommendedName>
        <fullName evidence="2">DUF5681 domain-containing protein</fullName>
    </recommendedName>
</protein>
<feature type="compositionally biased region" description="Polar residues" evidence="1">
    <location>
        <begin position="19"/>
        <end position="33"/>
    </location>
</feature>
<evidence type="ECO:0000256" key="1">
    <source>
        <dbReference type="SAM" id="MobiDB-lite"/>
    </source>
</evidence>
<evidence type="ECO:0000313" key="4">
    <source>
        <dbReference type="Proteomes" id="UP000546701"/>
    </source>
</evidence>
<dbReference type="RefSeq" id="WP_157177922.1">
    <property type="nucleotide sequence ID" value="NZ_BMJP01000010.1"/>
</dbReference>
<dbReference type="EMBL" id="JACIJR010000012">
    <property type="protein sequence ID" value="MBB5730935.1"/>
    <property type="molecule type" value="Genomic_DNA"/>
</dbReference>
<evidence type="ECO:0000313" key="3">
    <source>
        <dbReference type="EMBL" id="MBB5730935.1"/>
    </source>
</evidence>
<organism evidence="3 4">
    <name type="scientific">Sphingomonas prati</name>
    <dbReference type="NCBI Taxonomy" id="1843237"/>
    <lineage>
        <taxon>Bacteria</taxon>
        <taxon>Pseudomonadati</taxon>
        <taxon>Pseudomonadota</taxon>
        <taxon>Alphaproteobacteria</taxon>
        <taxon>Sphingomonadales</taxon>
        <taxon>Sphingomonadaceae</taxon>
        <taxon>Sphingomonas</taxon>
    </lineage>
</organism>
<keyword evidence="4" id="KW-1185">Reference proteome</keyword>
<evidence type="ECO:0000259" key="2">
    <source>
        <dbReference type="Pfam" id="PF18932"/>
    </source>
</evidence>
<proteinExistence type="predicted"/>
<dbReference type="InterPro" id="IPR043736">
    <property type="entry name" value="DUF5681"/>
</dbReference>
<sequence>MTYHHKNASYDVGYGKPPKSSQFKPGNKVQSQGKKPKPKNLEMGGSVEEMLAKLLLKTTSVSVSGKSVKMPFLQALLQKSLVNVAEGTAKEQLAFMKLVMSIPVINEQLLLTQTPAIQSGIFTPEQEAAFLVIDDEFRIRPAGDGYDYDDDDQSPKDATNNLDEGSF</sequence>
<dbReference type="Pfam" id="PF18932">
    <property type="entry name" value="DUF5681"/>
    <property type="match status" value="1"/>
</dbReference>
<feature type="region of interest" description="Disordered" evidence="1">
    <location>
        <begin position="144"/>
        <end position="167"/>
    </location>
</feature>